<protein>
    <recommendedName>
        <fullName evidence="5">Septum formation initiator</fullName>
    </recommendedName>
</protein>
<evidence type="ECO:0000313" key="4">
    <source>
        <dbReference type="Proteomes" id="UP000185511"/>
    </source>
</evidence>
<proteinExistence type="predicted"/>
<dbReference type="AlphaFoldDB" id="A0AAC9PR82"/>
<dbReference type="EMBL" id="CP016076">
    <property type="protein sequence ID" value="APU13820.1"/>
    <property type="molecule type" value="Genomic_DNA"/>
</dbReference>
<sequence length="182" mass="18217">MTEERPAQGRTALGIVGWTVAAVVATGVGVAALSAIGAGITESVIRPLSQSEVQGRLAAAAAAGNADDPGGPGAPPATSDGPSESPSPPSEPTSPAEDVSPPSPELIETDGGMVTARCGDADDVLLVTQTPAQGFSVDIEREDDDDEPVGAVTVQFESEELDVEVLLSCSGGVLSHRTSIDD</sequence>
<reference evidence="4" key="1">
    <citation type="submission" date="2016-06" db="EMBL/GenBank/DDBJ databases">
        <title>Complete genome sequence of Actinoalloteichus fjordicus DSM 46855 (=ADI127-17), type strain of the new species Actinoalloteichus fjordicus.</title>
        <authorList>
            <person name="Ruckert C."/>
            <person name="Nouioui I."/>
            <person name="Willmese J."/>
            <person name="van Wezel G."/>
            <person name="Klenk H.-P."/>
            <person name="Kalinowski J."/>
            <person name="Zotchev S.B."/>
        </authorList>
    </citation>
    <scope>NUCLEOTIDE SEQUENCE [LARGE SCALE GENOMIC DNA]</scope>
    <source>
        <strain evidence="4">ADI127-7</strain>
    </source>
</reference>
<keyword evidence="4" id="KW-1185">Reference proteome</keyword>
<feature type="compositionally biased region" description="Low complexity" evidence="1">
    <location>
        <begin position="58"/>
        <end position="69"/>
    </location>
</feature>
<dbReference type="Proteomes" id="UP000185511">
    <property type="component" value="Chromosome"/>
</dbReference>
<keyword evidence="2" id="KW-1133">Transmembrane helix</keyword>
<gene>
    <name evidence="3" type="ORF">UA74_08780</name>
</gene>
<keyword evidence="2" id="KW-0812">Transmembrane</keyword>
<organism evidence="3 4">
    <name type="scientific">Actinoalloteichus fjordicus</name>
    <dbReference type="NCBI Taxonomy" id="1612552"/>
    <lineage>
        <taxon>Bacteria</taxon>
        <taxon>Bacillati</taxon>
        <taxon>Actinomycetota</taxon>
        <taxon>Actinomycetes</taxon>
        <taxon>Pseudonocardiales</taxon>
        <taxon>Pseudonocardiaceae</taxon>
        <taxon>Actinoalloteichus</taxon>
    </lineage>
</organism>
<feature type="region of interest" description="Disordered" evidence="1">
    <location>
        <begin position="56"/>
        <end position="115"/>
    </location>
</feature>
<dbReference type="RefSeq" id="WP_075739840.1">
    <property type="nucleotide sequence ID" value="NZ_CP016076.1"/>
</dbReference>
<keyword evidence="2" id="KW-0472">Membrane</keyword>
<evidence type="ECO:0000256" key="1">
    <source>
        <dbReference type="SAM" id="MobiDB-lite"/>
    </source>
</evidence>
<feature type="transmembrane region" description="Helical" evidence="2">
    <location>
        <begin position="12"/>
        <end position="40"/>
    </location>
</feature>
<evidence type="ECO:0008006" key="5">
    <source>
        <dbReference type="Google" id="ProtNLM"/>
    </source>
</evidence>
<evidence type="ECO:0000256" key="2">
    <source>
        <dbReference type="SAM" id="Phobius"/>
    </source>
</evidence>
<evidence type="ECO:0000313" key="3">
    <source>
        <dbReference type="EMBL" id="APU13820.1"/>
    </source>
</evidence>
<accession>A0AAC9PR82</accession>
<name>A0AAC9PR82_9PSEU</name>
<dbReference type="KEGG" id="acad:UA74_08780"/>